<dbReference type="InterPro" id="IPR002818">
    <property type="entry name" value="DJ-1/PfpI"/>
</dbReference>
<dbReference type="RefSeq" id="WP_028482006.1">
    <property type="nucleotide sequence ID" value="NZ_LVVZ01000011.1"/>
</dbReference>
<protein>
    <recommendedName>
        <fullName evidence="4">DJ-1/PfpI domain-containing protein</fullName>
    </recommendedName>
</protein>
<evidence type="ECO:0000313" key="6">
    <source>
        <dbReference type="Proteomes" id="UP000185783"/>
    </source>
</evidence>
<reference evidence="5 6" key="1">
    <citation type="submission" date="2016-03" db="EMBL/GenBank/DDBJ databases">
        <title>Genome sequence of Nesiotobacter sp. nov., a moderately halophilic alphaproteobacterium isolated from the Yellow Sea, China.</title>
        <authorList>
            <person name="Zhang G."/>
            <person name="Zhang R."/>
        </authorList>
    </citation>
    <scope>NUCLEOTIDE SEQUENCE [LARGE SCALE GENOMIC DNA]</scope>
    <source>
        <strain evidence="5 6">WB1-6</strain>
    </source>
</reference>
<gene>
    <name evidence="5" type="ORF">A3843_06520</name>
</gene>
<dbReference type="GO" id="GO:0019172">
    <property type="term" value="F:glyoxalase III activity"/>
    <property type="evidence" value="ECO:0007669"/>
    <property type="project" value="TreeGrafter"/>
</dbReference>
<keyword evidence="6" id="KW-1185">Reference proteome</keyword>
<dbReference type="SUPFAM" id="SSF52317">
    <property type="entry name" value="Class I glutamine amidotransferase-like"/>
    <property type="match status" value="1"/>
</dbReference>
<evidence type="ECO:0000313" key="5">
    <source>
        <dbReference type="EMBL" id="OKL44730.1"/>
    </source>
</evidence>
<organism evidence="5 6">
    <name type="scientific">Pseudovibrio exalbescens</name>
    <dbReference type="NCBI Taxonomy" id="197461"/>
    <lineage>
        <taxon>Bacteria</taxon>
        <taxon>Pseudomonadati</taxon>
        <taxon>Pseudomonadota</taxon>
        <taxon>Alphaproteobacteria</taxon>
        <taxon>Hyphomicrobiales</taxon>
        <taxon>Stappiaceae</taxon>
        <taxon>Pseudovibrio</taxon>
    </lineage>
</organism>
<dbReference type="Pfam" id="PF01965">
    <property type="entry name" value="DJ-1_PfpI"/>
    <property type="match status" value="1"/>
</dbReference>
<dbReference type="CDD" id="cd03141">
    <property type="entry name" value="GATase1_Hsp31_like"/>
    <property type="match status" value="1"/>
</dbReference>
<dbReference type="GO" id="GO:0019243">
    <property type="term" value="P:methylglyoxal catabolic process to D-lactate via S-lactoyl-glutathione"/>
    <property type="evidence" value="ECO:0007669"/>
    <property type="project" value="TreeGrafter"/>
</dbReference>
<accession>A0A1U7JIZ9</accession>
<dbReference type="Proteomes" id="UP000185783">
    <property type="component" value="Unassembled WGS sequence"/>
</dbReference>
<keyword evidence="2" id="KW-0456">Lyase</keyword>
<dbReference type="InterPro" id="IPR050325">
    <property type="entry name" value="Prot/Nucl_acid_deglycase"/>
</dbReference>
<dbReference type="PANTHER" id="PTHR48094:SF11">
    <property type="entry name" value="GLUTATHIONE-INDEPENDENT GLYOXALASE HSP31-RELATED"/>
    <property type="match status" value="1"/>
</dbReference>
<dbReference type="Gene3D" id="3.40.50.880">
    <property type="match status" value="1"/>
</dbReference>
<dbReference type="GO" id="GO:0005737">
    <property type="term" value="C:cytoplasm"/>
    <property type="evidence" value="ECO:0007669"/>
    <property type="project" value="TreeGrafter"/>
</dbReference>
<comment type="caution">
    <text evidence="5">The sequence shown here is derived from an EMBL/GenBank/DDBJ whole genome shotgun (WGS) entry which is preliminary data.</text>
</comment>
<evidence type="ECO:0000256" key="1">
    <source>
        <dbReference type="ARBA" id="ARBA00023016"/>
    </source>
</evidence>
<dbReference type="STRING" id="197461.A3843_06520"/>
<sequence length="219" mass="23587">MKKILFVLTSHNYMLDGTPTGVWLEEYAAPYILLKQAGFDITVSSVAGGTVPVDPNSAPTDEQKSLWADAIAELDNTPPFDSFDAPEFDAIYMPGGHGTSFDMPFNQKLHELIYSFDAAGKIVSSVCHAPAVFGGMRDADGVPFVKGRTLASFTDSEEAQAGATENVPFLVERRLKDLGAIHQRADDWQPKAVRDGNLITGQNPQSSEAVAALIKKALA</sequence>
<dbReference type="PANTHER" id="PTHR48094">
    <property type="entry name" value="PROTEIN/NUCLEIC ACID DEGLYCASE DJ-1-RELATED"/>
    <property type="match status" value="1"/>
</dbReference>
<dbReference type="InterPro" id="IPR029062">
    <property type="entry name" value="Class_I_gatase-like"/>
</dbReference>
<feature type="domain" description="DJ-1/PfpI" evidence="4">
    <location>
        <begin position="25"/>
        <end position="211"/>
    </location>
</feature>
<dbReference type="EMBL" id="LVVZ01000011">
    <property type="protein sequence ID" value="OKL44730.1"/>
    <property type="molecule type" value="Genomic_DNA"/>
</dbReference>
<name>A0A1U7JIZ9_9HYPH</name>
<evidence type="ECO:0000256" key="2">
    <source>
        <dbReference type="ARBA" id="ARBA00023239"/>
    </source>
</evidence>
<keyword evidence="1" id="KW-0346">Stress response</keyword>
<dbReference type="AlphaFoldDB" id="A0A1U7JIZ9"/>
<evidence type="ECO:0000256" key="3">
    <source>
        <dbReference type="ARBA" id="ARBA00038493"/>
    </source>
</evidence>
<comment type="similarity">
    <text evidence="3">Belongs to the peptidase C56 family. HSP31-like subfamily.</text>
</comment>
<evidence type="ECO:0000259" key="4">
    <source>
        <dbReference type="Pfam" id="PF01965"/>
    </source>
</evidence>
<proteinExistence type="inferred from homology"/>